<dbReference type="EMBL" id="CAFBLP010000048">
    <property type="protein sequence ID" value="CAB4884095.1"/>
    <property type="molecule type" value="Genomic_DNA"/>
</dbReference>
<dbReference type="InterPro" id="IPR009057">
    <property type="entry name" value="Homeodomain-like_sf"/>
</dbReference>
<proteinExistence type="predicted"/>
<dbReference type="SUPFAM" id="SSF46689">
    <property type="entry name" value="Homeodomain-like"/>
    <property type="match status" value="1"/>
</dbReference>
<gene>
    <name evidence="3" type="ORF">UFOPK3376_01889</name>
</gene>
<dbReference type="GO" id="GO:0003677">
    <property type="term" value="F:DNA binding"/>
    <property type="evidence" value="ECO:0007669"/>
    <property type="project" value="UniProtKB-KW"/>
</dbReference>
<keyword evidence="1" id="KW-0238">DNA-binding</keyword>
<evidence type="ECO:0000313" key="3">
    <source>
        <dbReference type="EMBL" id="CAB4884095.1"/>
    </source>
</evidence>
<evidence type="ECO:0000259" key="2">
    <source>
        <dbReference type="PROSITE" id="PS50977"/>
    </source>
</evidence>
<reference evidence="3" key="1">
    <citation type="submission" date="2020-05" db="EMBL/GenBank/DDBJ databases">
        <authorList>
            <person name="Chiriac C."/>
            <person name="Salcher M."/>
            <person name="Ghai R."/>
            <person name="Kavagutti S V."/>
        </authorList>
    </citation>
    <scope>NUCLEOTIDE SEQUENCE</scope>
</reference>
<evidence type="ECO:0000256" key="1">
    <source>
        <dbReference type="ARBA" id="ARBA00023125"/>
    </source>
</evidence>
<feature type="domain" description="HTH tetR-type" evidence="2">
    <location>
        <begin position="23"/>
        <end position="83"/>
    </location>
</feature>
<dbReference type="Pfam" id="PF00440">
    <property type="entry name" value="TetR_N"/>
    <property type="match status" value="1"/>
</dbReference>
<dbReference type="Gene3D" id="1.10.357.10">
    <property type="entry name" value="Tetracycline Repressor, domain 2"/>
    <property type="match status" value="1"/>
</dbReference>
<organism evidence="3">
    <name type="scientific">freshwater metagenome</name>
    <dbReference type="NCBI Taxonomy" id="449393"/>
    <lineage>
        <taxon>unclassified sequences</taxon>
        <taxon>metagenomes</taxon>
        <taxon>ecological metagenomes</taxon>
    </lineage>
</organism>
<sequence length="214" mass="23315">MDNSPTFRFDDIPAKRRPVVPATEAQARLVDVAITLLHSEPFDQVTARRITAAAGLSLLTISRNFGSMEGLFSYVTKVLLDRSVERNKDTNGIEIFFDPDFVLRTRLVAWLIAEGANPAAFQRSISRGQAESFVKRIQQPGVQVAPMTEFYWLHAVTLMIEGYAVFAGVHNLSPEQAGHVIQLVTSLAAHLPAAEQDLGWAEGSAVGQGDPGGI</sequence>
<dbReference type="InterPro" id="IPR001647">
    <property type="entry name" value="HTH_TetR"/>
</dbReference>
<protein>
    <submittedName>
        <fullName evidence="3">Unannotated protein</fullName>
    </submittedName>
</protein>
<dbReference type="AlphaFoldDB" id="A0A6J7ESM7"/>
<dbReference type="PROSITE" id="PS50977">
    <property type="entry name" value="HTH_TETR_2"/>
    <property type="match status" value="1"/>
</dbReference>
<name>A0A6J7ESM7_9ZZZZ</name>
<accession>A0A6J7ESM7</accession>